<comment type="caution">
    <text evidence="1">The sequence shown here is derived from an EMBL/GenBank/DDBJ whole genome shotgun (WGS) entry which is preliminary data.</text>
</comment>
<sequence>MTEEEAVIRYHARSEAEKDEKTLDGMCSKGEFRSVECCNFRSVLGKECGVRSGEGGNGHFNHHSKTVVEIQFALIRSILALRSLSSSIKEGSIEKQTRTLSKILKKTDKHFPFMVYQPKLSF</sequence>
<dbReference type="Proteomes" id="UP000298663">
    <property type="component" value="Unassembled WGS sequence"/>
</dbReference>
<evidence type="ECO:0000313" key="2">
    <source>
        <dbReference type="Proteomes" id="UP000298663"/>
    </source>
</evidence>
<dbReference type="EMBL" id="AZBU02000003">
    <property type="protein sequence ID" value="TKR87690.1"/>
    <property type="molecule type" value="Genomic_DNA"/>
</dbReference>
<evidence type="ECO:0000313" key="1">
    <source>
        <dbReference type="EMBL" id="TKR87690.1"/>
    </source>
</evidence>
<protein>
    <submittedName>
        <fullName evidence="1">Uncharacterized protein</fullName>
    </submittedName>
</protein>
<accession>A0A4U5NWJ2</accession>
<organism evidence="1 2">
    <name type="scientific">Steinernema carpocapsae</name>
    <name type="common">Entomopathogenic nematode</name>
    <dbReference type="NCBI Taxonomy" id="34508"/>
    <lineage>
        <taxon>Eukaryota</taxon>
        <taxon>Metazoa</taxon>
        <taxon>Ecdysozoa</taxon>
        <taxon>Nematoda</taxon>
        <taxon>Chromadorea</taxon>
        <taxon>Rhabditida</taxon>
        <taxon>Tylenchina</taxon>
        <taxon>Panagrolaimomorpha</taxon>
        <taxon>Strongyloidoidea</taxon>
        <taxon>Steinernematidae</taxon>
        <taxon>Steinernema</taxon>
    </lineage>
</organism>
<name>A0A4U5NWJ2_STECR</name>
<keyword evidence="2" id="KW-1185">Reference proteome</keyword>
<gene>
    <name evidence="1" type="ORF">L596_012050</name>
</gene>
<proteinExistence type="predicted"/>
<reference evidence="1 2" key="2">
    <citation type="journal article" date="2019" name="G3 (Bethesda)">
        <title>Hybrid Assembly of the Genome of the Entomopathogenic Nematode Steinernema carpocapsae Identifies the X-Chromosome.</title>
        <authorList>
            <person name="Serra L."/>
            <person name="Macchietto M."/>
            <person name="Macias-Munoz A."/>
            <person name="McGill C.J."/>
            <person name="Rodriguez I.M."/>
            <person name="Rodriguez B."/>
            <person name="Murad R."/>
            <person name="Mortazavi A."/>
        </authorList>
    </citation>
    <scope>NUCLEOTIDE SEQUENCE [LARGE SCALE GENOMIC DNA]</scope>
    <source>
        <strain evidence="1 2">ALL</strain>
    </source>
</reference>
<reference evidence="1 2" key="1">
    <citation type="journal article" date="2015" name="Genome Biol.">
        <title>Comparative genomics of Steinernema reveals deeply conserved gene regulatory networks.</title>
        <authorList>
            <person name="Dillman A.R."/>
            <person name="Macchietto M."/>
            <person name="Porter C.F."/>
            <person name="Rogers A."/>
            <person name="Williams B."/>
            <person name="Antoshechkin I."/>
            <person name="Lee M.M."/>
            <person name="Goodwin Z."/>
            <person name="Lu X."/>
            <person name="Lewis E.E."/>
            <person name="Goodrich-Blair H."/>
            <person name="Stock S.P."/>
            <person name="Adams B.J."/>
            <person name="Sternberg P.W."/>
            <person name="Mortazavi A."/>
        </authorList>
    </citation>
    <scope>NUCLEOTIDE SEQUENCE [LARGE SCALE GENOMIC DNA]</scope>
    <source>
        <strain evidence="1 2">ALL</strain>
    </source>
</reference>
<dbReference type="AlphaFoldDB" id="A0A4U5NWJ2"/>